<name>A0A9D4ADN6_9ROSI</name>
<accession>A0A9D4ADN6</accession>
<protein>
    <submittedName>
        <fullName evidence="1">Uncharacterized protein</fullName>
    </submittedName>
</protein>
<comment type="caution">
    <text evidence="1">The sequence shown here is derived from an EMBL/GenBank/DDBJ whole genome shotgun (WGS) entry which is preliminary data.</text>
</comment>
<dbReference type="EMBL" id="JAIQCV010000004">
    <property type="protein sequence ID" value="KAH1107761.1"/>
    <property type="molecule type" value="Genomic_DNA"/>
</dbReference>
<gene>
    <name evidence="1" type="ORF">J1N35_011529</name>
</gene>
<sequence>MQFSTGQTANGLLMDLPRFKLGGMVLYLQAPTPIKMKSSELRNKSEAGRASAQPAYLFQLHRTGRVKLASPLRETLIVDVSRTVALQRTTATAAAASDTRLELPFFGISDLCHDGDTRSLHTPLG</sequence>
<dbReference type="Proteomes" id="UP000828251">
    <property type="component" value="Unassembled WGS sequence"/>
</dbReference>
<reference evidence="1 2" key="1">
    <citation type="journal article" date="2021" name="Plant Biotechnol. J.">
        <title>Multi-omics assisted identification of the key and species-specific regulatory components of drought-tolerant mechanisms in Gossypium stocksii.</title>
        <authorList>
            <person name="Yu D."/>
            <person name="Ke L."/>
            <person name="Zhang D."/>
            <person name="Wu Y."/>
            <person name="Sun Y."/>
            <person name="Mei J."/>
            <person name="Sun J."/>
            <person name="Sun Y."/>
        </authorList>
    </citation>
    <scope>NUCLEOTIDE SEQUENCE [LARGE SCALE GENOMIC DNA]</scope>
    <source>
        <strain evidence="2">cv. E1</strain>
        <tissue evidence="1">Leaf</tissue>
    </source>
</reference>
<organism evidence="1 2">
    <name type="scientific">Gossypium stocksii</name>
    <dbReference type="NCBI Taxonomy" id="47602"/>
    <lineage>
        <taxon>Eukaryota</taxon>
        <taxon>Viridiplantae</taxon>
        <taxon>Streptophyta</taxon>
        <taxon>Embryophyta</taxon>
        <taxon>Tracheophyta</taxon>
        <taxon>Spermatophyta</taxon>
        <taxon>Magnoliopsida</taxon>
        <taxon>eudicotyledons</taxon>
        <taxon>Gunneridae</taxon>
        <taxon>Pentapetalae</taxon>
        <taxon>rosids</taxon>
        <taxon>malvids</taxon>
        <taxon>Malvales</taxon>
        <taxon>Malvaceae</taxon>
        <taxon>Malvoideae</taxon>
        <taxon>Gossypium</taxon>
    </lineage>
</organism>
<dbReference type="AlphaFoldDB" id="A0A9D4ADN6"/>
<proteinExistence type="predicted"/>
<evidence type="ECO:0000313" key="2">
    <source>
        <dbReference type="Proteomes" id="UP000828251"/>
    </source>
</evidence>
<evidence type="ECO:0000313" key="1">
    <source>
        <dbReference type="EMBL" id="KAH1107761.1"/>
    </source>
</evidence>
<keyword evidence="2" id="KW-1185">Reference proteome</keyword>